<dbReference type="CDD" id="cd11386">
    <property type="entry name" value="MCP_signal"/>
    <property type="match status" value="1"/>
</dbReference>
<dbReference type="Pfam" id="PF00015">
    <property type="entry name" value="MCPsignal"/>
    <property type="match status" value="1"/>
</dbReference>
<dbReference type="InterPro" id="IPR004089">
    <property type="entry name" value="MCPsignal_dom"/>
</dbReference>
<accession>A0ABS0J5Y1</accession>
<dbReference type="PRINTS" id="PR00260">
    <property type="entry name" value="CHEMTRNSDUCR"/>
</dbReference>
<dbReference type="Gene3D" id="1.10.287.950">
    <property type="entry name" value="Methyl-accepting chemotaxis protein"/>
    <property type="match status" value="1"/>
</dbReference>
<dbReference type="InterPro" id="IPR004090">
    <property type="entry name" value="Chemotax_Me-accpt_rcpt"/>
</dbReference>
<evidence type="ECO:0000256" key="3">
    <source>
        <dbReference type="PROSITE-ProRule" id="PRU00284"/>
    </source>
</evidence>
<evidence type="ECO:0000256" key="1">
    <source>
        <dbReference type="ARBA" id="ARBA00023224"/>
    </source>
</evidence>
<protein>
    <submittedName>
        <fullName evidence="6">Methyl-accepting chemotaxis protein</fullName>
    </submittedName>
</protein>
<evidence type="ECO:0000313" key="7">
    <source>
        <dbReference type="Proteomes" id="UP001194469"/>
    </source>
</evidence>
<name>A0ABS0J5Y1_9BACT</name>
<proteinExistence type="inferred from homology"/>
<feature type="compositionally biased region" description="Gly residues" evidence="4">
    <location>
        <begin position="471"/>
        <end position="482"/>
    </location>
</feature>
<organism evidence="6 7">
    <name type="scientific">Nitratidesulfovibrio oxamicus</name>
    <dbReference type="NCBI Taxonomy" id="32016"/>
    <lineage>
        <taxon>Bacteria</taxon>
        <taxon>Pseudomonadati</taxon>
        <taxon>Thermodesulfobacteriota</taxon>
        <taxon>Desulfovibrionia</taxon>
        <taxon>Desulfovibrionales</taxon>
        <taxon>Desulfovibrionaceae</taxon>
        <taxon>Nitratidesulfovibrio</taxon>
    </lineage>
</organism>
<dbReference type="PANTHER" id="PTHR32089:SF112">
    <property type="entry name" value="LYSOZYME-LIKE PROTEIN-RELATED"/>
    <property type="match status" value="1"/>
</dbReference>
<dbReference type="PANTHER" id="PTHR32089">
    <property type="entry name" value="METHYL-ACCEPTING CHEMOTAXIS PROTEIN MCPB"/>
    <property type="match status" value="1"/>
</dbReference>
<reference evidence="6 7" key="1">
    <citation type="submission" date="2019-08" db="EMBL/GenBank/DDBJ databases">
        <authorList>
            <person name="Luo N."/>
        </authorList>
    </citation>
    <scope>NUCLEOTIDE SEQUENCE [LARGE SCALE GENOMIC DNA]</scope>
    <source>
        <strain evidence="6 7">NCIMB 9442</strain>
    </source>
</reference>
<dbReference type="PROSITE" id="PS50111">
    <property type="entry name" value="CHEMOTAXIS_TRANSDUC_2"/>
    <property type="match status" value="1"/>
</dbReference>
<feature type="domain" description="Methyl-accepting transducer" evidence="5">
    <location>
        <begin position="104"/>
        <end position="340"/>
    </location>
</feature>
<sequence length="491" mass="50980">AVGLRPAPTDSAAAGLLRNLREGRAATGELAIPLVCGVPGNGPASGASCLIHLAVSARPITDTAGRAHGSFVLLRDMTRLRAAQCSLASTSSRIERFAADSLSAAGEVTRAAEDLATLIQEANAGAGSQQERTAETATAMEQMNATVMEVARNASQAADQAAETRRRSVDGARQVNELVAHIDGVEQVIGQLAERVGALDAQAGNIGQVMNVISDIADQTNLLALNAAIEAARAGDAGRGFAVVADEVRKLAEKTMNATREVSEVITGIQQSSRAAAREMDGARAAVNEAARRAQDSGAALSEILALTDNTSIQVQSIATAAEQQSATSAEINRAVEAITGIAGRTMDMMNHAAQDIFSLAGRSSDLSRTVARISATDEADATEAAMRGKALPCWEFKKCGREKGGPKEREMGICPAWPEHGFSCAGVTGTFCGGTVQETFAKKIGNCAKCDFFKSASYRRDAHDSQMSGGTSGGTLGGPLGRGVRLELRR</sequence>
<dbReference type="InterPro" id="IPR054687">
    <property type="entry name" value="Two-CW_dom"/>
</dbReference>
<keyword evidence="7" id="KW-1185">Reference proteome</keyword>
<gene>
    <name evidence="6" type="ORF">FVW20_12725</name>
</gene>
<comment type="caution">
    <text evidence="6">The sequence shown here is derived from an EMBL/GenBank/DDBJ whole genome shotgun (WGS) entry which is preliminary data.</text>
</comment>
<dbReference type="SMART" id="SM00283">
    <property type="entry name" value="MA"/>
    <property type="match status" value="1"/>
</dbReference>
<evidence type="ECO:0000256" key="4">
    <source>
        <dbReference type="SAM" id="MobiDB-lite"/>
    </source>
</evidence>
<dbReference type="NCBIfam" id="NF045718">
    <property type="entry name" value="two_CW_domain"/>
    <property type="match status" value="1"/>
</dbReference>
<comment type="similarity">
    <text evidence="2">Belongs to the methyl-accepting chemotaxis (MCP) protein family.</text>
</comment>
<feature type="region of interest" description="Disordered" evidence="4">
    <location>
        <begin position="463"/>
        <end position="491"/>
    </location>
</feature>
<dbReference type="Proteomes" id="UP001194469">
    <property type="component" value="Unassembled WGS sequence"/>
</dbReference>
<dbReference type="SUPFAM" id="SSF58104">
    <property type="entry name" value="Methyl-accepting chemotaxis protein (MCP) signaling domain"/>
    <property type="match status" value="1"/>
</dbReference>
<feature type="non-terminal residue" evidence="6">
    <location>
        <position position="1"/>
    </location>
</feature>
<evidence type="ECO:0000259" key="5">
    <source>
        <dbReference type="PROSITE" id="PS50111"/>
    </source>
</evidence>
<evidence type="ECO:0000256" key="2">
    <source>
        <dbReference type="ARBA" id="ARBA00029447"/>
    </source>
</evidence>
<evidence type="ECO:0000313" key="6">
    <source>
        <dbReference type="EMBL" id="MBG3877852.1"/>
    </source>
</evidence>
<dbReference type="RefSeq" id="WP_196609911.1">
    <property type="nucleotide sequence ID" value="NZ_VRYY01000392.1"/>
</dbReference>
<dbReference type="EMBL" id="VRYY01000392">
    <property type="protein sequence ID" value="MBG3877852.1"/>
    <property type="molecule type" value="Genomic_DNA"/>
</dbReference>
<keyword evidence="1 3" id="KW-0807">Transducer</keyword>